<dbReference type="Proteomes" id="UP000077202">
    <property type="component" value="Unassembled WGS sequence"/>
</dbReference>
<comment type="caution">
    <text evidence="1">The sequence shown here is derived from an EMBL/GenBank/DDBJ whole genome shotgun (WGS) entry which is preliminary data.</text>
</comment>
<organism evidence="1 2">
    <name type="scientific">Marchantia polymorpha subsp. ruderalis</name>
    <dbReference type="NCBI Taxonomy" id="1480154"/>
    <lineage>
        <taxon>Eukaryota</taxon>
        <taxon>Viridiplantae</taxon>
        <taxon>Streptophyta</taxon>
        <taxon>Embryophyta</taxon>
        <taxon>Marchantiophyta</taxon>
        <taxon>Marchantiopsida</taxon>
        <taxon>Marchantiidae</taxon>
        <taxon>Marchantiales</taxon>
        <taxon>Marchantiaceae</taxon>
        <taxon>Marchantia</taxon>
    </lineage>
</organism>
<gene>
    <name evidence="1" type="ORF">AXG93_4027s1210</name>
</gene>
<evidence type="ECO:0000313" key="1">
    <source>
        <dbReference type="EMBL" id="OAE28399.1"/>
    </source>
</evidence>
<protein>
    <submittedName>
        <fullName evidence="1">Uncharacterized protein</fullName>
    </submittedName>
</protein>
<evidence type="ECO:0000313" key="2">
    <source>
        <dbReference type="Proteomes" id="UP000077202"/>
    </source>
</evidence>
<proteinExistence type="predicted"/>
<keyword evidence="2" id="KW-1185">Reference proteome</keyword>
<dbReference type="EMBL" id="LVLJ01001740">
    <property type="protein sequence ID" value="OAE28399.1"/>
    <property type="molecule type" value="Genomic_DNA"/>
</dbReference>
<name>A0A176W5Y0_MARPO</name>
<sequence>MTVLLIRRMGKNVICVCPKGSAAQRSGLWTGLEGRGGRRRESGRDRWTGRVEERGLINWHLLVRQSNQLPLEHCLVIVYFAGRVLCSTVSSYVEKLNATWDTNPAVVALLLLYLFSVDDFVTSSSGCTIRHSTLAEGRRHATLNIREAETIPYRIGRELSVQSSLADAML</sequence>
<dbReference type="AlphaFoldDB" id="A0A176W5Y0"/>
<accession>A0A176W5Y0</accession>
<reference evidence="1" key="1">
    <citation type="submission" date="2016-03" db="EMBL/GenBank/DDBJ databases">
        <title>Mechanisms controlling the formation of the plant cell surface in tip-growing cells are functionally conserved among land plants.</title>
        <authorList>
            <person name="Honkanen S."/>
            <person name="Jones V.A."/>
            <person name="Morieri G."/>
            <person name="Champion C."/>
            <person name="Hetherington A.J."/>
            <person name="Kelly S."/>
            <person name="Saint-Marcoux D."/>
            <person name="Proust H."/>
            <person name="Prescott H."/>
            <person name="Dolan L."/>
        </authorList>
    </citation>
    <scope>NUCLEOTIDE SEQUENCE [LARGE SCALE GENOMIC DNA]</scope>
    <source>
        <tissue evidence="1">Whole gametophyte</tissue>
    </source>
</reference>